<dbReference type="EMBL" id="LBTA01000043">
    <property type="protein sequence ID" value="KKQ31455.1"/>
    <property type="molecule type" value="Genomic_DNA"/>
</dbReference>
<dbReference type="InterPro" id="IPR036263">
    <property type="entry name" value="Chorismate_II_sf"/>
</dbReference>
<accession>A0A0G0GYY3</accession>
<dbReference type="InterPro" id="IPR051331">
    <property type="entry name" value="Chorismate_mutase-related"/>
</dbReference>
<evidence type="ECO:0000313" key="3">
    <source>
        <dbReference type="EMBL" id="KKQ31455.1"/>
    </source>
</evidence>
<dbReference type="GO" id="GO:0004106">
    <property type="term" value="F:chorismate mutase activity"/>
    <property type="evidence" value="ECO:0007669"/>
    <property type="project" value="InterPro"/>
</dbReference>
<dbReference type="InterPro" id="IPR036979">
    <property type="entry name" value="CM_dom_sf"/>
</dbReference>
<dbReference type="SUPFAM" id="SSF48600">
    <property type="entry name" value="Chorismate mutase II"/>
    <property type="match status" value="1"/>
</dbReference>
<dbReference type="PANTHER" id="PTHR38041:SF1">
    <property type="entry name" value="CHORISMATE MUTASE"/>
    <property type="match status" value="1"/>
</dbReference>
<proteinExistence type="predicted"/>
<dbReference type="SMART" id="SM00830">
    <property type="entry name" value="CM_2"/>
    <property type="match status" value="1"/>
</dbReference>
<dbReference type="InterPro" id="IPR002701">
    <property type="entry name" value="CM_II_prokaryot"/>
</dbReference>
<evidence type="ECO:0000259" key="2">
    <source>
        <dbReference type="PROSITE" id="PS51168"/>
    </source>
</evidence>
<dbReference type="PROSITE" id="PS51168">
    <property type="entry name" value="CHORISMATE_MUT_2"/>
    <property type="match status" value="1"/>
</dbReference>
<dbReference type="GO" id="GO:0009697">
    <property type="term" value="P:salicylic acid biosynthetic process"/>
    <property type="evidence" value="ECO:0007669"/>
    <property type="project" value="TreeGrafter"/>
</dbReference>
<name>A0A0G0GYY3_9BACT</name>
<dbReference type="Pfam" id="PF01817">
    <property type="entry name" value="CM_2"/>
    <property type="match status" value="1"/>
</dbReference>
<comment type="caution">
    <text evidence="3">The sequence shown here is derived from an EMBL/GenBank/DDBJ whole genome shotgun (WGS) entry which is preliminary data.</text>
</comment>
<dbReference type="GO" id="GO:0046417">
    <property type="term" value="P:chorismate metabolic process"/>
    <property type="evidence" value="ECO:0007669"/>
    <property type="project" value="InterPro"/>
</dbReference>
<dbReference type="PANTHER" id="PTHR38041">
    <property type="entry name" value="CHORISMATE MUTASE"/>
    <property type="match status" value="1"/>
</dbReference>
<feature type="domain" description="Chorismate mutase" evidence="2">
    <location>
        <begin position="14"/>
        <end position="105"/>
    </location>
</feature>
<dbReference type="AlphaFoldDB" id="A0A0G0GYY3"/>
<organism evidence="3 4">
    <name type="scientific">Candidatus Nomurabacteria bacterium GW2011_GWA1_37_20</name>
    <dbReference type="NCBI Taxonomy" id="1618729"/>
    <lineage>
        <taxon>Bacteria</taxon>
        <taxon>Candidatus Nomuraibacteriota</taxon>
    </lineage>
</organism>
<gene>
    <name evidence="3" type="ORF">US45_C0043G0008</name>
</gene>
<evidence type="ECO:0000313" key="4">
    <source>
        <dbReference type="Proteomes" id="UP000034701"/>
    </source>
</evidence>
<sequence length="145" mass="16182">MNTSIAETVSDPQIQAHKQIAEFRQEIDICDAQIVDRLAYRLACVKAIGEIKCGANMAVHDPTRESSQFSRLVHLARLNNIPPEQVIIPFMAIVQLSRQAQNGARVEDKSPIVPKLCLIHKWRTCGIEVPESAVRVCPTCHSPLF</sequence>
<keyword evidence="1" id="KW-0413">Isomerase</keyword>
<reference evidence="3 4" key="1">
    <citation type="journal article" date="2015" name="Nature">
        <title>rRNA introns, odd ribosomes, and small enigmatic genomes across a large radiation of phyla.</title>
        <authorList>
            <person name="Brown C.T."/>
            <person name="Hug L.A."/>
            <person name="Thomas B.C."/>
            <person name="Sharon I."/>
            <person name="Castelle C.J."/>
            <person name="Singh A."/>
            <person name="Wilkins M.J."/>
            <person name="Williams K.H."/>
            <person name="Banfield J.F."/>
        </authorList>
    </citation>
    <scope>NUCLEOTIDE SEQUENCE [LARGE SCALE GENOMIC DNA]</scope>
</reference>
<evidence type="ECO:0000256" key="1">
    <source>
        <dbReference type="ARBA" id="ARBA00023235"/>
    </source>
</evidence>
<dbReference type="Proteomes" id="UP000034701">
    <property type="component" value="Unassembled WGS sequence"/>
</dbReference>
<dbReference type="Gene3D" id="1.20.59.10">
    <property type="entry name" value="Chorismate mutase"/>
    <property type="match status" value="1"/>
</dbReference>
<protein>
    <submittedName>
        <fullName evidence="3">Chorismate mutase</fullName>
    </submittedName>
</protein>